<keyword evidence="3" id="KW-1185">Reference proteome</keyword>
<evidence type="ECO:0000313" key="2">
    <source>
        <dbReference type="EMBL" id="PNQ73421.1"/>
    </source>
</evidence>
<evidence type="ECO:0000313" key="3">
    <source>
        <dbReference type="Proteomes" id="UP000236641"/>
    </source>
</evidence>
<dbReference type="AlphaFoldDB" id="A0A2K1DZH8"/>
<dbReference type="EMBL" id="POWF01000003">
    <property type="protein sequence ID" value="PNQ73421.1"/>
    <property type="molecule type" value="Genomic_DNA"/>
</dbReference>
<gene>
    <name evidence="2" type="ORF">C1T31_07880</name>
</gene>
<dbReference type="RefSeq" id="WP_103051944.1">
    <property type="nucleotide sequence ID" value="NZ_POWF01000003.1"/>
</dbReference>
<dbReference type="OrthoDB" id="1144910at2"/>
<accession>A0A2K1DZH8</accession>
<reference evidence="2 3" key="1">
    <citation type="submission" date="2018-01" db="EMBL/GenBank/DDBJ databases">
        <title>The draft genome of Hanstruepera neustonica JCM19743.</title>
        <authorList>
            <person name="He R.-H."/>
            <person name="Du Z.-J."/>
        </authorList>
    </citation>
    <scope>NUCLEOTIDE SEQUENCE [LARGE SCALE GENOMIC DNA]</scope>
    <source>
        <strain evidence="2 3">JCM19743</strain>
    </source>
</reference>
<comment type="caution">
    <text evidence="2">The sequence shown here is derived from an EMBL/GenBank/DDBJ whole genome shotgun (WGS) entry which is preliminary data.</text>
</comment>
<evidence type="ECO:0000256" key="1">
    <source>
        <dbReference type="SAM" id="SignalP"/>
    </source>
</evidence>
<feature type="signal peptide" evidence="1">
    <location>
        <begin position="1"/>
        <end position="21"/>
    </location>
</feature>
<keyword evidence="1" id="KW-0732">Signal</keyword>
<sequence>MRKKIHIGILILILTCLGVVSQQQTHKANQEIVFHFNDVRPSSSEAQSTIQIVKSKLQELGVENIKITNQDDEKLKITYYSKADIASVKEVVFNEMKLSLDFAFKTNKTDSDHSSNSNEVDFDLDIYEIQNTHQSNSGLDNCVLVKKSKIDRYFDPNSWFAFIGTHLNNDCDNQKVAFRIWCYVENTISNPSYVFPEVRAGPAHFGNS</sequence>
<organism evidence="2 3">
    <name type="scientific">Hanstruepera neustonica</name>
    <dbReference type="NCBI Taxonomy" id="1445657"/>
    <lineage>
        <taxon>Bacteria</taxon>
        <taxon>Pseudomonadati</taxon>
        <taxon>Bacteroidota</taxon>
        <taxon>Flavobacteriia</taxon>
        <taxon>Flavobacteriales</taxon>
        <taxon>Flavobacteriaceae</taxon>
        <taxon>Hanstruepera</taxon>
    </lineage>
</organism>
<dbReference type="Proteomes" id="UP000236641">
    <property type="component" value="Unassembled WGS sequence"/>
</dbReference>
<proteinExistence type="predicted"/>
<feature type="chain" id="PRO_5014337713" evidence="1">
    <location>
        <begin position="22"/>
        <end position="208"/>
    </location>
</feature>
<name>A0A2K1DZH8_9FLAO</name>
<protein>
    <submittedName>
        <fullName evidence="2">Uncharacterized protein</fullName>
    </submittedName>
</protein>